<protein>
    <recommendedName>
        <fullName evidence="8">EamA domain-containing protein</fullName>
    </recommendedName>
</protein>
<reference evidence="6 7" key="1">
    <citation type="submission" date="2024-02" db="EMBL/GenBank/DDBJ databases">
        <title>Discinaceae phylogenomics.</title>
        <authorList>
            <person name="Dirks A.C."/>
            <person name="James T.Y."/>
        </authorList>
    </citation>
    <scope>NUCLEOTIDE SEQUENCE [LARGE SCALE GENOMIC DNA]</scope>
    <source>
        <strain evidence="6 7">ACD0624</strain>
    </source>
</reference>
<proteinExistence type="predicted"/>
<feature type="transmembrane region" description="Helical" evidence="5">
    <location>
        <begin position="264"/>
        <end position="288"/>
    </location>
</feature>
<feature type="transmembrane region" description="Helical" evidence="5">
    <location>
        <begin position="355"/>
        <end position="371"/>
    </location>
</feature>
<sequence length="401" mass="43707">MAASAPTPIAVPLLGSAAVGVQQKKSNQINRSARKKLGILLLSVVIVLWVSGTFLTYAIFSDDSYSKPYFVTYIGTSVFVFYLIPWAVREGPSWWRKGGKDGGSSILGRGEYFPVAQEADAAVSMLGKEGKLGIKQTMRLSAEFCLMWFVANYFSSYCLKWTSVASATILSCIFTLILGALLNIERFSWTKLLAVLLSLAGISLISSIDFGTSEESAVPGNNAKTPGKILLGDGMALLGAFSYSVYTTLLKARVGHESRVSMQMFFGFVGLFNLLGLWPGLVLLHITGVEKFELPPDNRVWWIVGVNALITLISDYCWAYAMLLTTPLVVTVGLSLTIPLALFGQILLQQKSPKLLYWVGAALVLIAFFFINKESETLDATVETERSSAEDEEEEAVVGIP</sequence>
<feature type="transmembrane region" description="Helical" evidence="5">
    <location>
        <begin position="328"/>
        <end position="349"/>
    </location>
</feature>
<dbReference type="PANTHER" id="PTHR23051">
    <property type="entry name" value="SOLUTE CARRIER FAMILY 35, MEMBER F5"/>
    <property type="match status" value="1"/>
</dbReference>
<evidence type="ECO:0000313" key="6">
    <source>
        <dbReference type="EMBL" id="KAL0639560.1"/>
    </source>
</evidence>
<evidence type="ECO:0000256" key="2">
    <source>
        <dbReference type="ARBA" id="ARBA00022692"/>
    </source>
</evidence>
<organism evidence="6 7">
    <name type="scientific">Discina gigas</name>
    <dbReference type="NCBI Taxonomy" id="1032678"/>
    <lineage>
        <taxon>Eukaryota</taxon>
        <taxon>Fungi</taxon>
        <taxon>Dikarya</taxon>
        <taxon>Ascomycota</taxon>
        <taxon>Pezizomycotina</taxon>
        <taxon>Pezizomycetes</taxon>
        <taxon>Pezizales</taxon>
        <taxon>Discinaceae</taxon>
        <taxon>Discina</taxon>
    </lineage>
</organism>
<dbReference type="SUPFAM" id="SSF103481">
    <property type="entry name" value="Multidrug resistance efflux transporter EmrE"/>
    <property type="match status" value="2"/>
</dbReference>
<dbReference type="PANTHER" id="PTHR23051:SF0">
    <property type="entry name" value="SOLUTE CARRIER FAMILY 35 MEMBER F5"/>
    <property type="match status" value="1"/>
</dbReference>
<feature type="transmembrane region" description="Helical" evidence="5">
    <location>
        <begin position="300"/>
        <end position="321"/>
    </location>
</feature>
<keyword evidence="2 5" id="KW-0812">Transmembrane</keyword>
<feature type="transmembrane region" description="Helical" evidence="5">
    <location>
        <begin position="37"/>
        <end position="58"/>
    </location>
</feature>
<evidence type="ECO:0000256" key="1">
    <source>
        <dbReference type="ARBA" id="ARBA00004141"/>
    </source>
</evidence>
<accession>A0ABR3GUD8</accession>
<feature type="transmembrane region" description="Helical" evidence="5">
    <location>
        <begin position="70"/>
        <end position="88"/>
    </location>
</feature>
<evidence type="ECO:0000256" key="3">
    <source>
        <dbReference type="ARBA" id="ARBA00022989"/>
    </source>
</evidence>
<dbReference type="InterPro" id="IPR037185">
    <property type="entry name" value="EmrE-like"/>
</dbReference>
<comment type="subcellular location">
    <subcellularLocation>
        <location evidence="1">Membrane</location>
        <topology evidence="1">Multi-pass membrane protein</topology>
    </subcellularLocation>
</comment>
<feature type="transmembrane region" description="Helical" evidence="5">
    <location>
        <begin position="189"/>
        <end position="210"/>
    </location>
</feature>
<name>A0ABR3GUD8_9PEZI</name>
<dbReference type="Proteomes" id="UP001447188">
    <property type="component" value="Unassembled WGS sequence"/>
</dbReference>
<dbReference type="EMBL" id="JBBBZM010000010">
    <property type="protein sequence ID" value="KAL0639560.1"/>
    <property type="molecule type" value="Genomic_DNA"/>
</dbReference>
<evidence type="ECO:0008006" key="8">
    <source>
        <dbReference type="Google" id="ProtNLM"/>
    </source>
</evidence>
<evidence type="ECO:0000256" key="4">
    <source>
        <dbReference type="ARBA" id="ARBA00023136"/>
    </source>
</evidence>
<keyword evidence="3 5" id="KW-1133">Transmembrane helix</keyword>
<feature type="transmembrane region" description="Helical" evidence="5">
    <location>
        <begin position="230"/>
        <end position="252"/>
    </location>
</feature>
<feature type="transmembrane region" description="Helical" evidence="5">
    <location>
        <begin position="161"/>
        <end position="182"/>
    </location>
</feature>
<keyword evidence="4 5" id="KW-0472">Membrane</keyword>
<evidence type="ECO:0000256" key="5">
    <source>
        <dbReference type="SAM" id="Phobius"/>
    </source>
</evidence>
<gene>
    <name evidence="6" type="ORF">Q9L58_001386</name>
</gene>
<keyword evidence="7" id="KW-1185">Reference proteome</keyword>
<comment type="caution">
    <text evidence="6">The sequence shown here is derived from an EMBL/GenBank/DDBJ whole genome shotgun (WGS) entry which is preliminary data.</text>
</comment>
<evidence type="ECO:0000313" key="7">
    <source>
        <dbReference type="Proteomes" id="UP001447188"/>
    </source>
</evidence>